<evidence type="ECO:0000313" key="2">
    <source>
        <dbReference type="EMBL" id="KAG9968509.1"/>
    </source>
</evidence>
<reference evidence="2" key="2">
    <citation type="submission" date="2021-08" db="EMBL/GenBank/DDBJ databases">
        <authorList>
            <person name="Gostincar C."/>
            <person name="Sun X."/>
            <person name="Song Z."/>
            <person name="Gunde-Cimerman N."/>
        </authorList>
    </citation>
    <scope>NUCLEOTIDE SEQUENCE</scope>
    <source>
        <strain evidence="2">EXF-9298</strain>
    </source>
</reference>
<protein>
    <submittedName>
        <fullName evidence="2">Uncharacterized protein</fullName>
    </submittedName>
</protein>
<dbReference type="AlphaFoldDB" id="A0A9P8FBY6"/>
<proteinExistence type="predicted"/>
<feature type="compositionally biased region" description="Low complexity" evidence="1">
    <location>
        <begin position="98"/>
        <end position="107"/>
    </location>
</feature>
<keyword evidence="3" id="KW-1185">Reference proteome</keyword>
<dbReference type="EMBL" id="JAHFXS010003384">
    <property type="protein sequence ID" value="KAG9968509.1"/>
    <property type="molecule type" value="Genomic_DNA"/>
</dbReference>
<gene>
    <name evidence="2" type="ORF">KCU98_g15687</name>
</gene>
<name>A0A9P8FBY6_AURME</name>
<reference evidence="2" key="1">
    <citation type="journal article" date="2021" name="J Fungi (Basel)">
        <title>Virulence traits and population genomics of the black yeast Aureobasidium melanogenum.</title>
        <authorList>
            <person name="Cernosa A."/>
            <person name="Sun X."/>
            <person name="Gostincar C."/>
            <person name="Fang C."/>
            <person name="Gunde-Cimerman N."/>
            <person name="Song Z."/>
        </authorList>
    </citation>
    <scope>NUCLEOTIDE SEQUENCE</scope>
    <source>
        <strain evidence="2">EXF-9298</strain>
    </source>
</reference>
<evidence type="ECO:0000313" key="3">
    <source>
        <dbReference type="Proteomes" id="UP000729357"/>
    </source>
</evidence>
<comment type="caution">
    <text evidence="2">The sequence shown here is derived from an EMBL/GenBank/DDBJ whole genome shotgun (WGS) entry which is preliminary data.</text>
</comment>
<evidence type="ECO:0000256" key="1">
    <source>
        <dbReference type="SAM" id="MobiDB-lite"/>
    </source>
</evidence>
<feature type="region of interest" description="Disordered" evidence="1">
    <location>
        <begin position="134"/>
        <end position="166"/>
    </location>
</feature>
<dbReference type="Proteomes" id="UP000729357">
    <property type="component" value="Unassembled WGS sequence"/>
</dbReference>
<feature type="compositionally biased region" description="Acidic residues" evidence="1">
    <location>
        <begin position="108"/>
        <end position="117"/>
    </location>
</feature>
<feature type="compositionally biased region" description="Basic and acidic residues" evidence="1">
    <location>
        <begin position="60"/>
        <end position="73"/>
    </location>
</feature>
<feature type="non-terminal residue" evidence="2">
    <location>
        <position position="166"/>
    </location>
</feature>
<feature type="region of interest" description="Disordered" evidence="1">
    <location>
        <begin position="1"/>
        <end position="120"/>
    </location>
</feature>
<feature type="compositionally biased region" description="Acidic residues" evidence="1">
    <location>
        <begin position="7"/>
        <end position="24"/>
    </location>
</feature>
<organism evidence="2 3">
    <name type="scientific">Aureobasidium melanogenum</name>
    <name type="common">Aureobasidium pullulans var. melanogenum</name>
    <dbReference type="NCBI Taxonomy" id="46634"/>
    <lineage>
        <taxon>Eukaryota</taxon>
        <taxon>Fungi</taxon>
        <taxon>Dikarya</taxon>
        <taxon>Ascomycota</taxon>
        <taxon>Pezizomycotina</taxon>
        <taxon>Dothideomycetes</taxon>
        <taxon>Dothideomycetidae</taxon>
        <taxon>Dothideales</taxon>
        <taxon>Saccotheciaceae</taxon>
        <taxon>Aureobasidium</taxon>
    </lineage>
</organism>
<feature type="non-terminal residue" evidence="2">
    <location>
        <position position="1"/>
    </location>
</feature>
<feature type="compositionally biased region" description="Basic residues" evidence="1">
    <location>
        <begin position="152"/>
        <end position="166"/>
    </location>
</feature>
<accession>A0A9P8FBY6</accession>
<sequence>KRPTNADYEEVDVESDFNSGEDDKDGMYNGRQRENGKRRISSYIQKKHIDDPDLPDELPENYKDSRSRMEGRAPNRPGPAVRARTGVLGHPKTMPQLDGAADDGSASDSDDEQATFEEENRLAKLEALKMVEEEAARAPPPMHRSIFDRGNGKKIRIVSKTTDKKR</sequence>